<organism evidence="2 3">
    <name type="scientific">Dyadobacter linearis</name>
    <dbReference type="NCBI Taxonomy" id="2823330"/>
    <lineage>
        <taxon>Bacteria</taxon>
        <taxon>Pseudomonadati</taxon>
        <taxon>Bacteroidota</taxon>
        <taxon>Cytophagia</taxon>
        <taxon>Cytophagales</taxon>
        <taxon>Spirosomataceae</taxon>
        <taxon>Dyadobacter</taxon>
    </lineage>
</organism>
<gene>
    <name evidence="2" type="ORF">DYBT9623_02216</name>
</gene>
<evidence type="ECO:0000313" key="3">
    <source>
        <dbReference type="Proteomes" id="UP000679725"/>
    </source>
</evidence>
<feature type="region of interest" description="Disordered" evidence="1">
    <location>
        <begin position="1"/>
        <end position="55"/>
    </location>
</feature>
<evidence type="ECO:0000256" key="1">
    <source>
        <dbReference type="SAM" id="MobiDB-lite"/>
    </source>
</evidence>
<sequence length="55" mass="5993">MQKEKKGEHQGGGNKKRQTENLTASTTYPCFRQDLGDSEGAGSSDLPGAKIKTFY</sequence>
<keyword evidence="3" id="KW-1185">Reference proteome</keyword>
<proteinExistence type="predicted"/>
<comment type="caution">
    <text evidence="2">The sequence shown here is derived from an EMBL/GenBank/DDBJ whole genome shotgun (WGS) entry which is preliminary data.</text>
</comment>
<protein>
    <submittedName>
        <fullName evidence="2">Uncharacterized protein</fullName>
    </submittedName>
</protein>
<dbReference type="EMBL" id="CAJRAU010000003">
    <property type="protein sequence ID" value="CAG5069480.1"/>
    <property type="molecule type" value="Genomic_DNA"/>
</dbReference>
<accession>A0ABN7R5Y2</accession>
<reference evidence="2 3" key="1">
    <citation type="submission" date="2021-04" db="EMBL/GenBank/DDBJ databases">
        <authorList>
            <person name="Rodrigo-Torres L."/>
            <person name="Arahal R. D."/>
            <person name="Lucena T."/>
        </authorList>
    </citation>
    <scope>NUCLEOTIDE SEQUENCE [LARGE SCALE GENOMIC DNA]</scope>
    <source>
        <strain evidence="2 3">CECT 9623</strain>
    </source>
</reference>
<dbReference type="Proteomes" id="UP000679725">
    <property type="component" value="Unassembled WGS sequence"/>
</dbReference>
<name>A0ABN7R5Y2_9BACT</name>
<evidence type="ECO:0000313" key="2">
    <source>
        <dbReference type="EMBL" id="CAG5069480.1"/>
    </source>
</evidence>